<dbReference type="InterPro" id="IPR024884">
    <property type="entry name" value="NAPE-PLD"/>
</dbReference>
<reference evidence="2" key="1">
    <citation type="submission" date="2020-09" db="EMBL/GenBank/DDBJ databases">
        <title>Desulfogranum mesoprofundum gen. nov., sp. nov., a novel mesophilic, sulfate-reducing chemolithoautotroph isolated from a deep-sea hydrothermal vent chimney in the Suiyo Seamount.</title>
        <authorList>
            <person name="Hashimoto Y."/>
            <person name="Nakagawa S."/>
        </authorList>
    </citation>
    <scope>NUCLEOTIDE SEQUENCE</scope>
    <source>
        <strain evidence="2">KT2</strain>
    </source>
</reference>
<gene>
    <name evidence="2" type="ORF">DGMP_10480</name>
</gene>
<dbReference type="Pfam" id="PF12706">
    <property type="entry name" value="Lactamase_B_2"/>
    <property type="match status" value="1"/>
</dbReference>
<proteinExistence type="predicted"/>
<dbReference type="KEGG" id="dbk:DGMP_10480"/>
<name>A0A8D5FGT6_9BACT</name>
<dbReference type="GO" id="GO:0005737">
    <property type="term" value="C:cytoplasm"/>
    <property type="evidence" value="ECO:0007669"/>
    <property type="project" value="TreeGrafter"/>
</dbReference>
<sequence>MQNRNTSRTSFLKWLKMRLKEGRYPGINPLDLQKIVVKPDRKLIFSPADQPRATWIGHATVLIQYGQINILTDPHFTAWPAPVDFFIPTRHTRPALSYEELVDIDFIVISHNHYDHLDHRTVKLFGNSVTWFVPWGLKRWFKKQGIDSCNIVESEWWQSHTYNKDVTVTFTPAVHWSKRTPWDTNKSLWGSWSIRIMDFTCWFGGDTAYDSMLFKEIGQRTGPYDLALIPIGAYGPRYFMLSQHVDPAQAILIHRDIISKLSIPIHWGTFQLTHEPFFEPPRLLKTILKSEKYEKTQFFPIRIGETVTIQPGGGDSSF</sequence>
<organism evidence="2 3">
    <name type="scientific">Desulfomarina profundi</name>
    <dbReference type="NCBI Taxonomy" id="2772557"/>
    <lineage>
        <taxon>Bacteria</taxon>
        <taxon>Pseudomonadati</taxon>
        <taxon>Thermodesulfobacteriota</taxon>
        <taxon>Desulfobulbia</taxon>
        <taxon>Desulfobulbales</taxon>
        <taxon>Desulfobulbaceae</taxon>
        <taxon>Desulfomarina</taxon>
    </lineage>
</organism>
<dbReference type="AlphaFoldDB" id="A0A8D5FGT6"/>
<dbReference type="PANTHER" id="PTHR15032:SF4">
    <property type="entry name" value="N-ACYL-PHOSPHATIDYLETHANOLAMINE-HYDROLYZING PHOSPHOLIPASE D"/>
    <property type="match status" value="1"/>
</dbReference>
<dbReference type="InterPro" id="IPR001279">
    <property type="entry name" value="Metallo-B-lactamas"/>
</dbReference>
<keyword evidence="3" id="KW-1185">Reference proteome</keyword>
<feature type="domain" description="Metallo-beta-lactamase" evidence="1">
    <location>
        <begin position="69"/>
        <end position="267"/>
    </location>
</feature>
<dbReference type="Proteomes" id="UP000826725">
    <property type="component" value="Chromosome"/>
</dbReference>
<evidence type="ECO:0000313" key="3">
    <source>
        <dbReference type="Proteomes" id="UP000826725"/>
    </source>
</evidence>
<evidence type="ECO:0000313" key="2">
    <source>
        <dbReference type="EMBL" id="BCL60355.1"/>
    </source>
</evidence>
<dbReference type="EMBL" id="AP024086">
    <property type="protein sequence ID" value="BCL60355.1"/>
    <property type="molecule type" value="Genomic_DNA"/>
</dbReference>
<dbReference type="RefSeq" id="WP_228856492.1">
    <property type="nucleotide sequence ID" value="NZ_AP024086.1"/>
</dbReference>
<evidence type="ECO:0000259" key="1">
    <source>
        <dbReference type="Pfam" id="PF12706"/>
    </source>
</evidence>
<dbReference type="PIRSF" id="PIRSF038896">
    <property type="entry name" value="NAPE-PLD"/>
    <property type="match status" value="1"/>
</dbReference>
<accession>A0A8D5FGT6</accession>
<protein>
    <submittedName>
        <fullName evidence="2">MBL fold metallo-hydrolase</fullName>
    </submittedName>
</protein>
<dbReference type="PANTHER" id="PTHR15032">
    <property type="entry name" value="N-ACYL-PHOSPHATIDYLETHANOLAMINE-HYDROLYZING PHOSPHOLIPASE D"/>
    <property type="match status" value="1"/>
</dbReference>